<feature type="compositionally biased region" description="Low complexity" evidence="6">
    <location>
        <begin position="180"/>
        <end position="193"/>
    </location>
</feature>
<dbReference type="PANTHER" id="PTHR45649:SF9">
    <property type="entry name" value="AMINO-ACID PERMEASE 2"/>
    <property type="match status" value="1"/>
</dbReference>
<dbReference type="GeneID" id="91093243"/>
<feature type="transmembrane region" description="Helical" evidence="7">
    <location>
        <begin position="297"/>
        <end position="324"/>
    </location>
</feature>
<feature type="region of interest" description="Disordered" evidence="6">
    <location>
        <begin position="744"/>
        <end position="775"/>
    </location>
</feature>
<evidence type="ECO:0000313" key="8">
    <source>
        <dbReference type="EMBL" id="WWC87680.1"/>
    </source>
</evidence>
<feature type="transmembrane region" description="Helical" evidence="7">
    <location>
        <begin position="269"/>
        <end position="290"/>
    </location>
</feature>
<keyword evidence="9" id="KW-1185">Reference proteome</keyword>
<dbReference type="GO" id="GO:0022857">
    <property type="term" value="F:transmembrane transporter activity"/>
    <property type="evidence" value="ECO:0007669"/>
    <property type="project" value="InterPro"/>
</dbReference>
<feature type="transmembrane region" description="Helical" evidence="7">
    <location>
        <begin position="414"/>
        <end position="435"/>
    </location>
</feature>
<feature type="transmembrane region" description="Helical" evidence="7">
    <location>
        <begin position="623"/>
        <end position="647"/>
    </location>
</feature>
<feature type="transmembrane region" description="Helical" evidence="7">
    <location>
        <begin position="698"/>
        <end position="718"/>
    </location>
</feature>
<sequence length="881" mass="96152">MSKLQRFLQSKSSTSTEDDSRQYRVKPSRTPQSTQMSTSTSVTSSLDEYENSVNSSFRSDTSSKPFLFPDARTPNNTAFQPGENSLISHSNNNHDGEGGETYSWQERIPTDSRPDPTPIQHYTNDLAYQPGYNPELSITPDSSINQRTSYTSSQFLLPTPINSFHTDSIPHSNRPIPGPLSSLSSTLSNTNSNDPFLNTPSTDNTSITSPSTTSKLPPLDLSSAESRISTNGTGSGIKGQEDRDEARLRQLGYDAVLGRDYTFWSSLSISWLNIGALQGTIYAVSGCYAYGGPAMILVAWPVSGIFCFFLTLTLSELASAYPVSGAMSSWAWKLARGSVGGERGWAWLMGGFVMGGHVGNMLLVIWEIVNITAGTMQIAFEYKKTPWHMFLFFIAVLLIVGTIGSTAWGRSHKFWLGSGIFGFTMWLVLCITLLATNATKHRSGDTFNTFYNTTGWSSKPYVYLLGWQFTTIASGADASAHMAEETQNPSRNVPNAMTASVILTYILGYISIILLLLSIAPEDAATVRMHSFPFGFILTKAISESGAISICCLMIVVLHLQVIAQLQASSRFVFALARDNAMPFSHWIKRTNESKNPIFANWLVITLCLPFACMTLGSQATLYSVLAVTACTMSYTGYIVPVGLYLVSKKNLLTEGRTTWSLGKASKPIAVVGFVYGLTLIIAQTFPGSRPVTAATMSWSPVIIVGTILICFVTWQSYGVRHYSGPIKAVTKWETGVEIDLSTTLGSSRSRPSHPSPKNQFRSDLPDRGDTFPPNINQLNSETESSLKLALEPHMPSVVHTVSIETGIAADSINHQEFLDHQAEWADVNDHNLRNGFQGINGDLGLESEWTDSSLTSTTDTSGSSGGTIRSGQRTPTTSRI</sequence>
<evidence type="ECO:0000256" key="1">
    <source>
        <dbReference type="ARBA" id="ARBA00004141"/>
    </source>
</evidence>
<feature type="compositionally biased region" description="Low complexity" evidence="6">
    <location>
        <begin position="852"/>
        <end position="863"/>
    </location>
</feature>
<evidence type="ECO:0000256" key="4">
    <source>
        <dbReference type="ARBA" id="ARBA00022989"/>
    </source>
</evidence>
<evidence type="ECO:0000256" key="3">
    <source>
        <dbReference type="ARBA" id="ARBA00022692"/>
    </source>
</evidence>
<dbReference type="RefSeq" id="XP_066074443.1">
    <property type="nucleotide sequence ID" value="XM_066218346.1"/>
</dbReference>
<evidence type="ECO:0008006" key="10">
    <source>
        <dbReference type="Google" id="ProtNLM"/>
    </source>
</evidence>
<dbReference type="PANTHER" id="PTHR45649">
    <property type="entry name" value="AMINO-ACID PERMEASE BAT1"/>
    <property type="match status" value="1"/>
</dbReference>
<accession>A0AAX4JT42</accession>
<feature type="transmembrane region" description="Helical" evidence="7">
    <location>
        <begin position="598"/>
        <end position="617"/>
    </location>
</feature>
<evidence type="ECO:0000256" key="7">
    <source>
        <dbReference type="SAM" id="Phobius"/>
    </source>
</evidence>
<feature type="compositionally biased region" description="Polar residues" evidence="6">
    <location>
        <begin position="194"/>
        <end position="215"/>
    </location>
</feature>
<gene>
    <name evidence="8" type="ORF">L201_002571</name>
</gene>
<feature type="transmembrane region" description="Helical" evidence="7">
    <location>
        <begin position="344"/>
        <end position="366"/>
    </location>
</feature>
<dbReference type="EMBL" id="CP144100">
    <property type="protein sequence ID" value="WWC87680.1"/>
    <property type="molecule type" value="Genomic_DNA"/>
</dbReference>
<protein>
    <recommendedName>
        <fullName evidence="10">Amino acid/metabolite permease</fullName>
    </recommendedName>
</protein>
<keyword evidence="4 7" id="KW-1133">Transmembrane helix</keyword>
<keyword evidence="3 7" id="KW-0812">Transmembrane</keyword>
<feature type="transmembrane region" description="Helical" evidence="7">
    <location>
        <begin position="541"/>
        <end position="564"/>
    </location>
</feature>
<evidence type="ECO:0000256" key="5">
    <source>
        <dbReference type="ARBA" id="ARBA00023136"/>
    </source>
</evidence>
<comment type="subcellular location">
    <subcellularLocation>
        <location evidence="1">Membrane</location>
        <topology evidence="1">Multi-pass membrane protein</topology>
    </subcellularLocation>
</comment>
<dbReference type="AlphaFoldDB" id="A0AAX4JT42"/>
<dbReference type="Proteomes" id="UP001355207">
    <property type="component" value="Chromosome 3"/>
</dbReference>
<feature type="compositionally biased region" description="Polar residues" evidence="6">
    <location>
        <begin position="73"/>
        <end position="91"/>
    </location>
</feature>
<dbReference type="InterPro" id="IPR002293">
    <property type="entry name" value="AA/rel_permease1"/>
</dbReference>
<evidence type="ECO:0000256" key="6">
    <source>
        <dbReference type="SAM" id="MobiDB-lite"/>
    </source>
</evidence>
<dbReference type="GO" id="GO:0016020">
    <property type="term" value="C:membrane"/>
    <property type="evidence" value="ECO:0007669"/>
    <property type="project" value="UniProtKB-SubCell"/>
</dbReference>
<feature type="region of interest" description="Disordered" evidence="6">
    <location>
        <begin position="1"/>
        <end position="145"/>
    </location>
</feature>
<feature type="compositionally biased region" description="Polar residues" evidence="6">
    <location>
        <begin position="51"/>
        <end position="64"/>
    </location>
</feature>
<feature type="compositionally biased region" description="Polar residues" evidence="6">
    <location>
        <begin position="870"/>
        <end position="881"/>
    </location>
</feature>
<feature type="compositionally biased region" description="Low complexity" evidence="6">
    <location>
        <begin position="28"/>
        <end position="45"/>
    </location>
</feature>
<feature type="region of interest" description="Disordered" evidence="6">
    <location>
        <begin position="166"/>
        <end position="243"/>
    </location>
</feature>
<evidence type="ECO:0000313" key="9">
    <source>
        <dbReference type="Proteomes" id="UP001355207"/>
    </source>
</evidence>
<proteinExistence type="predicted"/>
<organism evidence="8 9">
    <name type="scientific">Kwoniella dendrophila CBS 6074</name>
    <dbReference type="NCBI Taxonomy" id="1295534"/>
    <lineage>
        <taxon>Eukaryota</taxon>
        <taxon>Fungi</taxon>
        <taxon>Dikarya</taxon>
        <taxon>Basidiomycota</taxon>
        <taxon>Agaricomycotina</taxon>
        <taxon>Tremellomycetes</taxon>
        <taxon>Tremellales</taxon>
        <taxon>Cryptococcaceae</taxon>
        <taxon>Kwoniella</taxon>
    </lineage>
</organism>
<feature type="transmembrane region" description="Helical" evidence="7">
    <location>
        <begin position="501"/>
        <end position="521"/>
    </location>
</feature>
<feature type="region of interest" description="Disordered" evidence="6">
    <location>
        <begin position="852"/>
        <end position="881"/>
    </location>
</feature>
<dbReference type="Pfam" id="PF13520">
    <property type="entry name" value="AA_permease_2"/>
    <property type="match status" value="1"/>
</dbReference>
<evidence type="ECO:0000256" key="2">
    <source>
        <dbReference type="ARBA" id="ARBA00022448"/>
    </source>
</evidence>
<feature type="compositionally biased region" description="Polar residues" evidence="6">
    <location>
        <begin position="223"/>
        <end position="232"/>
    </location>
</feature>
<reference evidence="8 9" key="1">
    <citation type="submission" date="2024-01" db="EMBL/GenBank/DDBJ databases">
        <title>Comparative genomics of Cryptococcus and Kwoniella reveals pathogenesis evolution and contrasting modes of karyotype evolution via chromosome fusion or intercentromeric recombination.</title>
        <authorList>
            <person name="Coelho M.A."/>
            <person name="David-Palma M."/>
            <person name="Shea T."/>
            <person name="Bowers K."/>
            <person name="McGinley-Smith S."/>
            <person name="Mohammad A.W."/>
            <person name="Gnirke A."/>
            <person name="Yurkov A.M."/>
            <person name="Nowrousian M."/>
            <person name="Sun S."/>
            <person name="Cuomo C.A."/>
            <person name="Heitman J."/>
        </authorList>
    </citation>
    <scope>NUCLEOTIDE SEQUENCE [LARGE SCALE GENOMIC DNA]</scope>
    <source>
        <strain evidence="8 9">CBS 6074</strain>
    </source>
</reference>
<keyword evidence="5 7" id="KW-0472">Membrane</keyword>
<name>A0AAX4JT42_9TREE</name>
<feature type="transmembrane region" description="Helical" evidence="7">
    <location>
        <begin position="668"/>
        <end position="686"/>
    </location>
</feature>
<keyword evidence="2" id="KW-0813">Transport</keyword>
<feature type="transmembrane region" description="Helical" evidence="7">
    <location>
        <begin position="387"/>
        <end position="408"/>
    </location>
</feature>
<dbReference type="Gene3D" id="1.20.1740.10">
    <property type="entry name" value="Amino acid/polyamine transporter I"/>
    <property type="match status" value="1"/>
</dbReference>